<gene>
    <name evidence="2" type="ORF">VNO77_12806</name>
</gene>
<feature type="transmembrane region" description="Helical" evidence="1">
    <location>
        <begin position="144"/>
        <end position="164"/>
    </location>
</feature>
<dbReference type="AlphaFoldDB" id="A0AAN9M1U0"/>
<name>A0AAN9M1U0_CANGL</name>
<dbReference type="PANTHER" id="PTHR35475">
    <property type="entry name" value="WD REPEAT PROTEIN"/>
    <property type="match status" value="1"/>
</dbReference>
<dbReference type="EMBL" id="JAYMYQ010000003">
    <property type="protein sequence ID" value="KAK7343777.1"/>
    <property type="molecule type" value="Genomic_DNA"/>
</dbReference>
<evidence type="ECO:0000256" key="1">
    <source>
        <dbReference type="SAM" id="Phobius"/>
    </source>
</evidence>
<keyword evidence="1" id="KW-1133">Transmembrane helix</keyword>
<sequence length="177" mass="19985">MEEEEEKTALLSEIVEEEEEEEAVKEVEIHLFWQGEGPIAIFKSKLGGYEHNQLEVRHILHSHSLKSIFAFNPQSGRGVPIRSNPKTGRSYLTYRNGAVINVDGEPKDSLIKPVSRILVGVVLIAIMILLVSRDTAEWIDKLKVSGVNFPPLILAFVVIVFSRIRKQVKDFLKKLGL</sequence>
<evidence type="ECO:0000313" key="3">
    <source>
        <dbReference type="Proteomes" id="UP001367508"/>
    </source>
</evidence>
<keyword evidence="3" id="KW-1185">Reference proteome</keyword>
<dbReference type="Proteomes" id="UP001367508">
    <property type="component" value="Unassembled WGS sequence"/>
</dbReference>
<dbReference type="PANTHER" id="PTHR35475:SF1">
    <property type="entry name" value="WD REPEAT PROTEIN"/>
    <property type="match status" value="1"/>
</dbReference>
<reference evidence="2 3" key="1">
    <citation type="submission" date="2024-01" db="EMBL/GenBank/DDBJ databases">
        <title>The genomes of 5 underutilized Papilionoideae crops provide insights into root nodulation and disease resistanc.</title>
        <authorList>
            <person name="Jiang F."/>
        </authorList>
    </citation>
    <scope>NUCLEOTIDE SEQUENCE [LARGE SCALE GENOMIC DNA]</scope>
    <source>
        <strain evidence="2">LVBAO_FW01</strain>
        <tissue evidence="2">Leaves</tissue>
    </source>
</reference>
<keyword evidence="1" id="KW-0812">Transmembrane</keyword>
<organism evidence="2 3">
    <name type="scientific">Canavalia gladiata</name>
    <name type="common">Sword bean</name>
    <name type="synonym">Dolichos gladiatus</name>
    <dbReference type="NCBI Taxonomy" id="3824"/>
    <lineage>
        <taxon>Eukaryota</taxon>
        <taxon>Viridiplantae</taxon>
        <taxon>Streptophyta</taxon>
        <taxon>Embryophyta</taxon>
        <taxon>Tracheophyta</taxon>
        <taxon>Spermatophyta</taxon>
        <taxon>Magnoliopsida</taxon>
        <taxon>eudicotyledons</taxon>
        <taxon>Gunneridae</taxon>
        <taxon>Pentapetalae</taxon>
        <taxon>rosids</taxon>
        <taxon>fabids</taxon>
        <taxon>Fabales</taxon>
        <taxon>Fabaceae</taxon>
        <taxon>Papilionoideae</taxon>
        <taxon>50 kb inversion clade</taxon>
        <taxon>NPAAA clade</taxon>
        <taxon>indigoferoid/millettioid clade</taxon>
        <taxon>Phaseoleae</taxon>
        <taxon>Canavalia</taxon>
    </lineage>
</organism>
<comment type="caution">
    <text evidence="2">The sequence shown here is derived from an EMBL/GenBank/DDBJ whole genome shotgun (WGS) entry which is preliminary data.</text>
</comment>
<protein>
    <submittedName>
        <fullName evidence="2">Uncharacterized protein</fullName>
    </submittedName>
</protein>
<evidence type="ECO:0000313" key="2">
    <source>
        <dbReference type="EMBL" id="KAK7343777.1"/>
    </source>
</evidence>
<feature type="transmembrane region" description="Helical" evidence="1">
    <location>
        <begin position="114"/>
        <end position="132"/>
    </location>
</feature>
<proteinExistence type="predicted"/>
<keyword evidence="1" id="KW-0472">Membrane</keyword>
<accession>A0AAN9M1U0</accession>